<gene>
    <name evidence="1" type="ORF">NITHO_5130005</name>
</gene>
<name>I4ELI2_9BACT</name>
<dbReference type="AlphaFoldDB" id="I4ELI2"/>
<dbReference type="Proteomes" id="UP000004221">
    <property type="component" value="Unassembled WGS sequence"/>
</dbReference>
<dbReference type="EMBL" id="CAGS01000461">
    <property type="protein sequence ID" value="CCF85544.1"/>
    <property type="molecule type" value="Genomic_DNA"/>
</dbReference>
<evidence type="ECO:0000313" key="2">
    <source>
        <dbReference type="Proteomes" id="UP000004221"/>
    </source>
</evidence>
<dbReference type="PIRSF" id="PIRSF017393">
    <property type="entry name" value="MTase_SAV2177"/>
    <property type="match status" value="1"/>
</dbReference>
<dbReference type="RefSeq" id="WP_008480527.1">
    <property type="nucleotide sequence ID" value="NZ_CAGS01000461.1"/>
</dbReference>
<sequence>MGSGGFSPDQESRTTKPNPARMYDYYLGGYHNFAIDREAADAAIAIWPELPLVMQANRAFLRRAVRFLVGQGIDQFLDIGSGIPTVGNVHEVAQQLNPAIRVVYVDSDPIAVAHSEFLVRANPQVAVVQQDAAQVDQLLGQPEVRALLDSGRPVAVLMCAVLHFILTDQEAESVSRAIIDALPPGSYVAISHASAEGVPPETHEQMMRLYDKTSSPMVGRTRAQITRLFGDLDLVEPGVVHVPLWRPEGPNDLFLAEPERGISVGGVGRKA</sequence>
<accession>I4ELI2</accession>
<comment type="caution">
    <text evidence="1">The sequence shown here is derived from an EMBL/GenBank/DDBJ whole genome shotgun (WGS) entry which is preliminary data.</text>
</comment>
<dbReference type="InterPro" id="IPR006764">
    <property type="entry name" value="SAM_dep_MeTrfase_SAV2177_type"/>
</dbReference>
<dbReference type="Gene3D" id="3.40.50.150">
    <property type="entry name" value="Vaccinia Virus protein VP39"/>
    <property type="match status" value="1"/>
</dbReference>
<evidence type="ECO:0000313" key="1">
    <source>
        <dbReference type="EMBL" id="CCF85544.1"/>
    </source>
</evidence>
<dbReference type="InterPro" id="IPR029063">
    <property type="entry name" value="SAM-dependent_MTases_sf"/>
</dbReference>
<reference evidence="1 2" key="1">
    <citation type="journal article" date="2012" name="ISME J.">
        <title>Nitrification expanded: discovery, physiology and genomics of a nitrite-oxidizing bacterium from the phylum Chloroflexi.</title>
        <authorList>
            <person name="Sorokin D.Y."/>
            <person name="Lucker S."/>
            <person name="Vejmelkova D."/>
            <person name="Kostrikina N.A."/>
            <person name="Kleerebezem R."/>
            <person name="Rijpstra W.I."/>
            <person name="Damste J.S."/>
            <person name="Le Paslier D."/>
            <person name="Muyzer G."/>
            <person name="Wagner M."/>
            <person name="van Loosdrecht M.C."/>
            <person name="Daims H."/>
        </authorList>
    </citation>
    <scope>NUCLEOTIDE SEQUENCE [LARGE SCALE GENOMIC DNA]</scope>
    <source>
        <strain evidence="2">none</strain>
    </source>
</reference>
<keyword evidence="2" id="KW-1185">Reference proteome</keyword>
<evidence type="ECO:0008006" key="3">
    <source>
        <dbReference type="Google" id="ProtNLM"/>
    </source>
</evidence>
<dbReference type="OrthoDB" id="4134439at2"/>
<protein>
    <recommendedName>
        <fullName evidence="3">S-adenosyl methyltransferase</fullName>
    </recommendedName>
</protein>
<dbReference type="CDD" id="cd02440">
    <property type="entry name" value="AdoMet_MTases"/>
    <property type="match status" value="1"/>
</dbReference>
<dbReference type="Pfam" id="PF04672">
    <property type="entry name" value="Methyltransf_19"/>
    <property type="match status" value="1"/>
</dbReference>
<organism evidence="1 2">
    <name type="scientific">Nitrolancea hollandica Lb</name>
    <dbReference type="NCBI Taxonomy" id="1129897"/>
    <lineage>
        <taxon>Bacteria</taxon>
        <taxon>Pseudomonadati</taxon>
        <taxon>Thermomicrobiota</taxon>
        <taxon>Thermomicrobia</taxon>
        <taxon>Sphaerobacterales</taxon>
        <taxon>Sphaerobacterineae</taxon>
        <taxon>Sphaerobacteraceae</taxon>
        <taxon>Nitrolancea</taxon>
    </lineage>
</organism>
<proteinExistence type="predicted"/>
<dbReference type="SUPFAM" id="SSF53335">
    <property type="entry name" value="S-adenosyl-L-methionine-dependent methyltransferases"/>
    <property type="match status" value="1"/>
</dbReference>